<accession>A0A9D2BEY7</accession>
<feature type="region of interest" description="Disordered" evidence="1">
    <location>
        <begin position="1"/>
        <end position="21"/>
    </location>
</feature>
<reference evidence="2" key="1">
    <citation type="journal article" date="2021" name="PeerJ">
        <title>Extensive microbial diversity within the chicken gut microbiome revealed by metagenomics and culture.</title>
        <authorList>
            <person name="Gilroy R."/>
            <person name="Ravi A."/>
            <person name="Getino M."/>
            <person name="Pursley I."/>
            <person name="Horton D.L."/>
            <person name="Alikhan N.F."/>
            <person name="Baker D."/>
            <person name="Gharbi K."/>
            <person name="Hall N."/>
            <person name="Watson M."/>
            <person name="Adriaenssens E.M."/>
            <person name="Foster-Nyarko E."/>
            <person name="Jarju S."/>
            <person name="Secka A."/>
            <person name="Antonio M."/>
            <person name="Oren A."/>
            <person name="Chaudhuri R.R."/>
            <person name="La Ragione R."/>
            <person name="Hildebrand F."/>
            <person name="Pallen M.J."/>
        </authorList>
    </citation>
    <scope>NUCLEOTIDE SEQUENCE</scope>
    <source>
        <strain evidence="2">ChiSxjej3B15-1167</strain>
    </source>
</reference>
<evidence type="ECO:0000313" key="2">
    <source>
        <dbReference type="EMBL" id="HIX72987.1"/>
    </source>
</evidence>
<gene>
    <name evidence="2" type="ORF">H9849_08195</name>
</gene>
<reference evidence="2" key="2">
    <citation type="submission" date="2021-04" db="EMBL/GenBank/DDBJ databases">
        <authorList>
            <person name="Gilroy R."/>
        </authorList>
    </citation>
    <scope>NUCLEOTIDE SEQUENCE</scope>
    <source>
        <strain evidence="2">ChiSxjej3B15-1167</strain>
    </source>
</reference>
<organism evidence="2 3">
    <name type="scientific">Candidatus Anaerobutyricum stercoripullorum</name>
    <dbReference type="NCBI Taxonomy" id="2838456"/>
    <lineage>
        <taxon>Bacteria</taxon>
        <taxon>Bacillati</taxon>
        <taxon>Bacillota</taxon>
        <taxon>Clostridia</taxon>
        <taxon>Lachnospirales</taxon>
        <taxon>Lachnospiraceae</taxon>
        <taxon>Anaerobutyricum</taxon>
    </lineage>
</organism>
<sequence length="65" mass="7550">SSAEQNSRAERGRFSDKIPFRASAHPSRRDFYLIGIPTEFPIRQKKKLSYPRPLSPQYKTVSQLL</sequence>
<dbReference type="Proteomes" id="UP000886805">
    <property type="component" value="Unassembled WGS sequence"/>
</dbReference>
<evidence type="ECO:0000256" key="1">
    <source>
        <dbReference type="SAM" id="MobiDB-lite"/>
    </source>
</evidence>
<proteinExistence type="predicted"/>
<name>A0A9D2BEY7_9FIRM</name>
<feature type="compositionally biased region" description="Basic and acidic residues" evidence="1">
    <location>
        <begin position="7"/>
        <end position="19"/>
    </location>
</feature>
<comment type="caution">
    <text evidence="2">The sequence shown here is derived from an EMBL/GenBank/DDBJ whole genome shotgun (WGS) entry which is preliminary data.</text>
</comment>
<dbReference type="EMBL" id="DXEQ01000242">
    <property type="protein sequence ID" value="HIX72987.1"/>
    <property type="molecule type" value="Genomic_DNA"/>
</dbReference>
<evidence type="ECO:0000313" key="3">
    <source>
        <dbReference type="Proteomes" id="UP000886805"/>
    </source>
</evidence>
<dbReference type="AlphaFoldDB" id="A0A9D2BEY7"/>
<feature type="non-terminal residue" evidence="2">
    <location>
        <position position="1"/>
    </location>
</feature>
<protein>
    <submittedName>
        <fullName evidence="2">Uncharacterized protein</fullName>
    </submittedName>
</protein>